<feature type="transmembrane region" description="Helical" evidence="1">
    <location>
        <begin position="52"/>
        <end position="69"/>
    </location>
</feature>
<gene>
    <name evidence="2" type="ORF">FJ651_10305</name>
</gene>
<dbReference type="EMBL" id="VHIQ01000004">
    <property type="protein sequence ID" value="TPV33468.1"/>
    <property type="molecule type" value="Genomic_DNA"/>
</dbReference>
<reference evidence="2 3" key="1">
    <citation type="submission" date="2019-06" db="EMBL/GenBank/DDBJ databases">
        <title>Flavobacteriaceae Paucihalobacterium erythroidium CWB-1, complete genome.</title>
        <authorList>
            <person name="Wu S."/>
        </authorList>
    </citation>
    <scope>NUCLEOTIDE SEQUENCE [LARGE SCALE GENOMIC DNA]</scope>
    <source>
        <strain evidence="2 3">CWB-1</strain>
    </source>
</reference>
<dbReference type="AlphaFoldDB" id="A0A506PIV5"/>
<accession>A0A506PIV5</accession>
<dbReference type="OrthoDB" id="965642at2"/>
<comment type="caution">
    <text evidence="2">The sequence shown here is derived from an EMBL/GenBank/DDBJ whole genome shotgun (WGS) entry which is preliminary data.</text>
</comment>
<dbReference type="Gene3D" id="3.30.300.250">
    <property type="match status" value="1"/>
</dbReference>
<keyword evidence="1" id="KW-1133">Transmembrane helix</keyword>
<keyword evidence="3" id="KW-1185">Reference proteome</keyword>
<name>A0A506PIV5_9FLAO</name>
<dbReference type="Proteomes" id="UP000317332">
    <property type="component" value="Unassembled WGS sequence"/>
</dbReference>
<organism evidence="2 3">
    <name type="scientific">Paucihalobacter ruber</name>
    <dbReference type="NCBI Taxonomy" id="2567861"/>
    <lineage>
        <taxon>Bacteria</taxon>
        <taxon>Pseudomonadati</taxon>
        <taxon>Bacteroidota</taxon>
        <taxon>Flavobacteriia</taxon>
        <taxon>Flavobacteriales</taxon>
        <taxon>Flavobacteriaceae</taxon>
        <taxon>Paucihalobacter</taxon>
    </lineage>
</organism>
<keyword evidence="1" id="KW-0812">Transmembrane</keyword>
<evidence type="ECO:0000313" key="3">
    <source>
        <dbReference type="Proteomes" id="UP000317332"/>
    </source>
</evidence>
<proteinExistence type="predicted"/>
<keyword evidence="1" id="KW-0472">Membrane</keyword>
<protein>
    <submittedName>
        <fullName evidence="2">Zinc ribbon domain-containing protein</fullName>
    </submittedName>
</protein>
<sequence>MEKVKCPKCEEYNSSNSKYCSFCGFELPKIKAQSINIKESSTQNTKTNYKKIIGIVVGVITFLIAYNLTQQFFTPSLDKQLVQVANELNKNCPMMVDQFTRLDNSHVLPNKTLQYNYTLVEIEKSEFNLDTVRKYVEPNIINNVKTNPDMKDLRDNNVKFNYSYRDKNGEFVWKLEITPDMYED</sequence>
<evidence type="ECO:0000256" key="1">
    <source>
        <dbReference type="SAM" id="Phobius"/>
    </source>
</evidence>
<dbReference type="RefSeq" id="WP_140990430.1">
    <property type="nucleotide sequence ID" value="NZ_VHIQ01000004.1"/>
</dbReference>
<evidence type="ECO:0000313" key="2">
    <source>
        <dbReference type="EMBL" id="TPV33468.1"/>
    </source>
</evidence>